<comment type="cofactor">
    <cofactor evidence="5">
        <name>FMN</name>
        <dbReference type="ChEBI" id="CHEBI:58210"/>
    </cofactor>
</comment>
<keyword evidence="1 5" id="KW-0285">Flavoprotein</keyword>
<feature type="domain" description="Nitroreductase" evidence="6">
    <location>
        <begin position="18"/>
        <end position="155"/>
    </location>
</feature>
<dbReference type="EC" id="1.-.-.-" evidence="5"/>
<dbReference type="AlphaFoldDB" id="A0A5E4S911"/>
<name>A0A5E4S911_9BURK</name>
<evidence type="ECO:0000256" key="4">
    <source>
        <dbReference type="ARBA" id="ARBA00023002"/>
    </source>
</evidence>
<dbReference type="InterPro" id="IPR050461">
    <property type="entry name" value="Nitroreductase_HadB/RutE"/>
</dbReference>
<sequence length="210" mass="23555">MSKRLSEDGMDLLFREARTHNEWLPKPVSDDTLRELYALMKWGPTSANCSPARILFLRTPEAKQRLLPALAPGNVDKTMSAPVTAIIGYDGKFYDKLPMLFPHADARSWFANTPELAEVTARRNSSLQGAYFMIAARALGLDCGPMSGFDQAKVDHEFFPADAQTGKFDQEYFPDSHIKSNFLCNLGYGDPAKLFPRSPRLEFDEACKLL</sequence>
<dbReference type="NCBIfam" id="NF003768">
    <property type="entry name" value="PRK05365.1"/>
    <property type="match status" value="1"/>
</dbReference>
<accession>A0A5E4S911</accession>
<dbReference type="GO" id="GO:0016491">
    <property type="term" value="F:oxidoreductase activity"/>
    <property type="evidence" value="ECO:0007669"/>
    <property type="project" value="UniProtKB-UniRule"/>
</dbReference>
<keyword evidence="8" id="KW-1185">Reference proteome</keyword>
<proteinExistence type="inferred from homology"/>
<reference evidence="7 8" key="1">
    <citation type="submission" date="2019-08" db="EMBL/GenBank/DDBJ databases">
        <authorList>
            <person name="Peeters C."/>
        </authorList>
    </citation>
    <scope>NUCLEOTIDE SEQUENCE [LARGE SCALE GENOMIC DNA]</scope>
    <source>
        <strain evidence="7 8">LMG 30175</strain>
    </source>
</reference>
<gene>
    <name evidence="7" type="ORF">PTE30175_00569</name>
</gene>
<dbReference type="Pfam" id="PF00881">
    <property type="entry name" value="Nitroreductase"/>
    <property type="match status" value="1"/>
</dbReference>
<dbReference type="InterPro" id="IPR029479">
    <property type="entry name" value="Nitroreductase"/>
</dbReference>
<dbReference type="SUPFAM" id="SSF55469">
    <property type="entry name" value="FMN-dependent nitroreductase-like"/>
    <property type="match status" value="1"/>
</dbReference>
<dbReference type="CDD" id="cd02148">
    <property type="entry name" value="RutE-like"/>
    <property type="match status" value="1"/>
</dbReference>
<keyword evidence="3 5" id="KW-0521">NADP</keyword>
<dbReference type="InterPro" id="IPR000415">
    <property type="entry name" value="Nitroreductase-like"/>
</dbReference>
<evidence type="ECO:0000313" key="7">
    <source>
        <dbReference type="EMBL" id="VVD71064.1"/>
    </source>
</evidence>
<evidence type="ECO:0000313" key="8">
    <source>
        <dbReference type="Proteomes" id="UP000414233"/>
    </source>
</evidence>
<dbReference type="Proteomes" id="UP000414233">
    <property type="component" value="Unassembled WGS sequence"/>
</dbReference>
<evidence type="ECO:0000256" key="5">
    <source>
        <dbReference type="HAMAP-Rule" id="MF_01204"/>
    </source>
</evidence>
<comment type="similarity">
    <text evidence="5">Belongs to the nitroreductase family. HadB/RutE subfamily.</text>
</comment>
<evidence type="ECO:0000256" key="2">
    <source>
        <dbReference type="ARBA" id="ARBA00022643"/>
    </source>
</evidence>
<dbReference type="HAMAP" id="MF_01204">
    <property type="entry name" value="Oxidoreductase_RutE_HadB"/>
    <property type="match status" value="1"/>
</dbReference>
<evidence type="ECO:0000259" key="6">
    <source>
        <dbReference type="Pfam" id="PF00881"/>
    </source>
</evidence>
<evidence type="ECO:0000256" key="1">
    <source>
        <dbReference type="ARBA" id="ARBA00022630"/>
    </source>
</evidence>
<dbReference type="RefSeq" id="WP_150695531.1">
    <property type="nucleotide sequence ID" value="NZ_CABPRZ010000002.1"/>
</dbReference>
<dbReference type="EMBL" id="CABPRZ010000002">
    <property type="protein sequence ID" value="VVD71064.1"/>
    <property type="molecule type" value="Genomic_DNA"/>
</dbReference>
<keyword evidence="2 5" id="KW-0288">FMN</keyword>
<keyword evidence="5" id="KW-0520">NAD</keyword>
<dbReference type="Gene3D" id="3.40.109.10">
    <property type="entry name" value="NADH Oxidase"/>
    <property type="match status" value="1"/>
</dbReference>
<evidence type="ECO:0000256" key="3">
    <source>
        <dbReference type="ARBA" id="ARBA00022857"/>
    </source>
</evidence>
<dbReference type="PANTHER" id="PTHR43543">
    <property type="entry name" value="MALONIC SEMIALDEHYDE REDUCTASE RUTE-RELATED"/>
    <property type="match status" value="1"/>
</dbReference>
<dbReference type="InterPro" id="IPR023936">
    <property type="entry name" value="RutE-like"/>
</dbReference>
<keyword evidence="4 5" id="KW-0560">Oxidoreductase</keyword>
<protein>
    <recommendedName>
        <fullName evidence="5">Putative NADH dehydrogenase/NAD(P)H nitroreductase PTE30175_00569</fullName>
        <ecNumber evidence="5">1.-.-.-</ecNumber>
    </recommendedName>
</protein>
<dbReference type="PANTHER" id="PTHR43543:SF1">
    <property type="entry name" value="MALONIC SEMIALDEHYDE REDUCTASE RUTE-RELATED"/>
    <property type="match status" value="1"/>
</dbReference>
<dbReference type="OrthoDB" id="9784375at2"/>
<organism evidence="7 8">
    <name type="scientific">Pandoraea terrae</name>
    <dbReference type="NCBI Taxonomy" id="1537710"/>
    <lineage>
        <taxon>Bacteria</taxon>
        <taxon>Pseudomonadati</taxon>
        <taxon>Pseudomonadota</taxon>
        <taxon>Betaproteobacteria</taxon>
        <taxon>Burkholderiales</taxon>
        <taxon>Burkholderiaceae</taxon>
        <taxon>Pandoraea</taxon>
    </lineage>
</organism>